<dbReference type="STRING" id="1328759.A0A5C2SLD7"/>
<evidence type="ECO:0000313" key="3">
    <source>
        <dbReference type="Proteomes" id="UP000313359"/>
    </source>
</evidence>
<dbReference type="EMBL" id="ML122254">
    <property type="protein sequence ID" value="RPD64460.1"/>
    <property type="molecule type" value="Genomic_DNA"/>
</dbReference>
<keyword evidence="3" id="KW-1185">Reference proteome</keyword>
<reference evidence="2" key="1">
    <citation type="journal article" date="2018" name="Genome Biol. Evol.">
        <title>Genomics and development of Lentinus tigrinus, a white-rot wood-decaying mushroom with dimorphic fruiting bodies.</title>
        <authorList>
            <person name="Wu B."/>
            <person name="Xu Z."/>
            <person name="Knudson A."/>
            <person name="Carlson A."/>
            <person name="Chen N."/>
            <person name="Kovaka S."/>
            <person name="LaButti K."/>
            <person name="Lipzen A."/>
            <person name="Pennachio C."/>
            <person name="Riley R."/>
            <person name="Schakwitz W."/>
            <person name="Umezawa K."/>
            <person name="Ohm R.A."/>
            <person name="Grigoriev I.V."/>
            <person name="Nagy L.G."/>
            <person name="Gibbons J."/>
            <person name="Hibbett D."/>
        </authorList>
    </citation>
    <scope>NUCLEOTIDE SEQUENCE [LARGE SCALE GENOMIC DNA]</scope>
    <source>
        <strain evidence="2">ALCF2SS1-6</strain>
    </source>
</reference>
<feature type="region of interest" description="Disordered" evidence="1">
    <location>
        <begin position="160"/>
        <end position="261"/>
    </location>
</feature>
<dbReference type="OrthoDB" id="2507743at2759"/>
<accession>A0A5C2SLD7</accession>
<feature type="compositionally biased region" description="Acidic residues" evidence="1">
    <location>
        <begin position="294"/>
        <end position="310"/>
    </location>
</feature>
<sequence>MVFSFSFNLSVPGITNPFTAAAAASSEPEAPVPKLHFDADGDLNGVQLPSSIPRRRPPSPSFLPPLSKKRGWVPSSPEPSRPAPIHTSTSGYLDTPAKYRDMAHENADQDEIEEMVGDLPPPKRRRTLAGSLISTALSAALIGTAVGLTVYRLWRDRGKNPEALPPPPYEQGEWVPPESETAAPTTPAMKPAPTPRSRKSRTVASRRTVPRHRKTPSRAAGSMSHYYAPSTSYASRAPIPPEFNFASGSRSSPKPDEDADVDEQMSWIGDRLAHLIAEGQKALGKEVVIMSEDKADEVDDGSGAWVEEEERLPGSSRSNGFGLPPYSPHTPQLGSPRKSRFDRGHSVDSDARSVASFREDESAWESPEVRESMERARQLYRQKHGF</sequence>
<feature type="compositionally biased region" description="Low complexity" evidence="1">
    <location>
        <begin position="176"/>
        <end position="191"/>
    </location>
</feature>
<dbReference type="AlphaFoldDB" id="A0A5C2SLD7"/>
<feature type="compositionally biased region" description="Basic and acidic residues" evidence="1">
    <location>
        <begin position="339"/>
        <end position="373"/>
    </location>
</feature>
<feature type="region of interest" description="Disordered" evidence="1">
    <location>
        <begin position="294"/>
        <end position="373"/>
    </location>
</feature>
<proteinExistence type="predicted"/>
<feature type="region of interest" description="Disordered" evidence="1">
    <location>
        <begin position="25"/>
        <end position="95"/>
    </location>
</feature>
<organism evidence="2 3">
    <name type="scientific">Lentinus tigrinus ALCF2SS1-6</name>
    <dbReference type="NCBI Taxonomy" id="1328759"/>
    <lineage>
        <taxon>Eukaryota</taxon>
        <taxon>Fungi</taxon>
        <taxon>Dikarya</taxon>
        <taxon>Basidiomycota</taxon>
        <taxon>Agaricomycotina</taxon>
        <taxon>Agaricomycetes</taxon>
        <taxon>Polyporales</taxon>
        <taxon>Polyporaceae</taxon>
        <taxon>Lentinus</taxon>
    </lineage>
</organism>
<evidence type="ECO:0000313" key="2">
    <source>
        <dbReference type="EMBL" id="RPD64460.1"/>
    </source>
</evidence>
<evidence type="ECO:0000256" key="1">
    <source>
        <dbReference type="SAM" id="MobiDB-lite"/>
    </source>
</evidence>
<dbReference type="Proteomes" id="UP000313359">
    <property type="component" value="Unassembled WGS sequence"/>
</dbReference>
<gene>
    <name evidence="2" type="ORF">L227DRAFT_571990</name>
</gene>
<protein>
    <submittedName>
        <fullName evidence="2">Uncharacterized protein</fullName>
    </submittedName>
</protein>
<name>A0A5C2SLD7_9APHY</name>